<protein>
    <submittedName>
        <fullName evidence="1">Uncharacterized protein</fullName>
    </submittedName>
</protein>
<accession>A0A1H3X2U6</accession>
<proteinExistence type="predicted"/>
<dbReference type="AlphaFoldDB" id="A0A1H3X2U6"/>
<evidence type="ECO:0000313" key="1">
    <source>
        <dbReference type="EMBL" id="SDZ93719.1"/>
    </source>
</evidence>
<gene>
    <name evidence="1" type="ORF">SAMN05660420_00800</name>
</gene>
<keyword evidence="2" id="KW-1185">Reference proteome</keyword>
<dbReference type="Proteomes" id="UP000199409">
    <property type="component" value="Unassembled WGS sequence"/>
</dbReference>
<dbReference type="EMBL" id="FNQN01000002">
    <property type="protein sequence ID" value="SDZ93719.1"/>
    <property type="molecule type" value="Genomic_DNA"/>
</dbReference>
<name>A0A1H3X2U6_9BACT</name>
<reference evidence="1 2" key="1">
    <citation type="submission" date="2016-10" db="EMBL/GenBank/DDBJ databases">
        <authorList>
            <person name="de Groot N.N."/>
        </authorList>
    </citation>
    <scope>NUCLEOTIDE SEQUENCE [LARGE SCALE GENOMIC DNA]</scope>
    <source>
        <strain evidence="1 2">DSM 7343</strain>
    </source>
</reference>
<dbReference type="RefSeq" id="WP_281242494.1">
    <property type="nucleotide sequence ID" value="NZ_FNQN01000002.1"/>
</dbReference>
<organism evidence="1 2">
    <name type="scientific">Desulfuromusa kysingii</name>
    <dbReference type="NCBI Taxonomy" id="37625"/>
    <lineage>
        <taxon>Bacteria</taxon>
        <taxon>Pseudomonadati</taxon>
        <taxon>Thermodesulfobacteriota</taxon>
        <taxon>Desulfuromonadia</taxon>
        <taxon>Desulfuromonadales</taxon>
        <taxon>Geopsychrobacteraceae</taxon>
        <taxon>Desulfuromusa</taxon>
    </lineage>
</organism>
<evidence type="ECO:0000313" key="2">
    <source>
        <dbReference type="Proteomes" id="UP000199409"/>
    </source>
</evidence>
<sequence length="42" mass="4745">MMMTARKLKPLSLLDKGAAFFVFEVRYDVLVDPELGTGQISR</sequence>